<comment type="subcellular location">
    <subcellularLocation>
        <location evidence="1">Cytoplasm</location>
        <location evidence="1">Cytoskeleton</location>
    </subcellularLocation>
</comment>
<dbReference type="EMBL" id="CAJVSB020000574">
    <property type="protein sequence ID" value="CAH2056807.1"/>
    <property type="molecule type" value="Genomic_DNA"/>
</dbReference>
<dbReference type="PANTHER" id="PTHR24206">
    <property type="entry name" value="OS06G0237300 PROTEIN"/>
    <property type="match status" value="1"/>
</dbReference>
<evidence type="ECO:0000256" key="4">
    <source>
        <dbReference type="ARBA" id="ARBA00023212"/>
    </source>
</evidence>
<evidence type="ECO:0000256" key="1">
    <source>
        <dbReference type="ARBA" id="ARBA00004245"/>
    </source>
</evidence>
<evidence type="ECO:0000256" key="2">
    <source>
        <dbReference type="ARBA" id="ARBA00023038"/>
    </source>
</evidence>
<dbReference type="AlphaFoldDB" id="A0AAU9S817"/>
<evidence type="ECO:0000256" key="3">
    <source>
        <dbReference type="ARBA" id="ARBA00023203"/>
    </source>
</evidence>
<keyword evidence="2" id="KW-0440">LIM domain</keyword>
<evidence type="ECO:0008006" key="7">
    <source>
        <dbReference type="Google" id="ProtNLM"/>
    </source>
</evidence>
<protein>
    <recommendedName>
        <fullName evidence="7">LIM zinc-binding domain-containing protein</fullName>
    </recommendedName>
</protein>
<keyword evidence="4" id="KW-0206">Cytoskeleton</keyword>
<proteinExistence type="predicted"/>
<reference evidence="5 6" key="1">
    <citation type="submission" date="2022-03" db="EMBL/GenBank/DDBJ databases">
        <authorList>
            <person name="Nunn A."/>
            <person name="Chopra R."/>
            <person name="Nunn A."/>
            <person name="Contreras Garrido A."/>
        </authorList>
    </citation>
    <scope>NUCLEOTIDE SEQUENCE [LARGE SCALE GENOMIC DNA]</scope>
</reference>
<dbReference type="SUPFAM" id="SSF57716">
    <property type="entry name" value="Glucocorticoid receptor-like (DNA-binding domain)"/>
    <property type="match status" value="1"/>
</dbReference>
<comment type="caution">
    <text evidence="5">The sequence shown here is derived from an EMBL/GenBank/DDBJ whole genome shotgun (WGS) entry which is preliminary data.</text>
</comment>
<dbReference type="Proteomes" id="UP000836841">
    <property type="component" value="Unassembled WGS sequence"/>
</dbReference>
<accession>A0AAU9S817</accession>
<dbReference type="GO" id="GO:0003779">
    <property type="term" value="F:actin binding"/>
    <property type="evidence" value="ECO:0007669"/>
    <property type="project" value="UniProtKB-KW"/>
</dbReference>
<name>A0AAU9S817_THLAR</name>
<gene>
    <name evidence="5" type="ORF">TAV2_LOCUS12000</name>
</gene>
<keyword evidence="6" id="KW-1185">Reference proteome</keyword>
<keyword evidence="2" id="KW-0479">Metal-binding</keyword>
<dbReference type="GO" id="GO:0005856">
    <property type="term" value="C:cytoskeleton"/>
    <property type="evidence" value="ECO:0007669"/>
    <property type="project" value="UniProtKB-SubCell"/>
</dbReference>
<evidence type="ECO:0000313" key="6">
    <source>
        <dbReference type="Proteomes" id="UP000836841"/>
    </source>
</evidence>
<keyword evidence="3" id="KW-0009">Actin-binding</keyword>
<keyword evidence="2" id="KW-0862">Zinc</keyword>
<evidence type="ECO:0000313" key="5">
    <source>
        <dbReference type="EMBL" id="CAH2056807.1"/>
    </source>
</evidence>
<sequence>PHFDQLFKRTVAWKKALMAHQKLGKPEKLTDSEKPPTSKVSAMFGGTREKCIGCNNTVTPLKSNLPSCSFILYSVKTHIKISAMEGVFSPSNYIAHEGRLYCKHHHTQLIKEKGNLSQLEGEKDPVN</sequence>
<organism evidence="5 6">
    <name type="scientific">Thlaspi arvense</name>
    <name type="common">Field penny-cress</name>
    <dbReference type="NCBI Taxonomy" id="13288"/>
    <lineage>
        <taxon>Eukaryota</taxon>
        <taxon>Viridiplantae</taxon>
        <taxon>Streptophyta</taxon>
        <taxon>Embryophyta</taxon>
        <taxon>Tracheophyta</taxon>
        <taxon>Spermatophyta</taxon>
        <taxon>Magnoliopsida</taxon>
        <taxon>eudicotyledons</taxon>
        <taxon>Gunneridae</taxon>
        <taxon>Pentapetalae</taxon>
        <taxon>rosids</taxon>
        <taxon>malvids</taxon>
        <taxon>Brassicales</taxon>
        <taxon>Brassicaceae</taxon>
        <taxon>Thlaspideae</taxon>
        <taxon>Thlaspi</taxon>
    </lineage>
</organism>
<feature type="non-terminal residue" evidence="5">
    <location>
        <position position="1"/>
    </location>
</feature>
<keyword evidence="4" id="KW-0963">Cytoplasm</keyword>